<keyword evidence="5" id="KW-0997">Cell inner membrane</keyword>
<dbReference type="GO" id="GO:0005886">
    <property type="term" value="C:plasma membrane"/>
    <property type="evidence" value="ECO:0007669"/>
    <property type="project" value="UniProtKB-SubCell"/>
</dbReference>
<evidence type="ECO:0000256" key="5">
    <source>
        <dbReference type="ARBA" id="ARBA00022519"/>
    </source>
</evidence>
<protein>
    <submittedName>
        <fullName evidence="12">Type II secretion system protein F</fullName>
    </submittedName>
</protein>
<sequence length="349" mass="38521">MLNIKKINKHEITIFSRQMATMIAAGLPLIQAFDVIEKGAVNNYLKKLVATIKYDIEASYTFAEALQKHPAYFSSLFCSLIEAGEKSGALAIMLNKVATYQEKLDTVRKKITRIMAYPLTVLLMALLITVGLLLFVIPQFAVLFNTFGAELPFLTQGVIYLSHLLQNHGFFILGTSMTLIGGVFYSRKNFPHFSHYWDKALLKLPVLGRFLVQSIIVRFSRTLAVTLSAGLPLMQALHAAGNVTGNSVYQLASYRIQDAVSYGQSLRLALENAGIFPALVIQMIAIGEESGTLEAMLNKIADYYEGEINNAVESLNILLEPFIMAILGIVIGTLLLAVYVPIFKLGSIM</sequence>
<dbReference type="RefSeq" id="WP_094090887.1">
    <property type="nucleotide sequence ID" value="NZ_CP016397.1"/>
</dbReference>
<evidence type="ECO:0000256" key="8">
    <source>
        <dbReference type="ARBA" id="ARBA00023136"/>
    </source>
</evidence>
<comment type="similarity">
    <text evidence="2 9">Belongs to the GSP F family.</text>
</comment>
<organism evidence="12 13">
    <name type="scientific">Legionella clemsonensis</name>
    <dbReference type="NCBI Taxonomy" id="1867846"/>
    <lineage>
        <taxon>Bacteria</taxon>
        <taxon>Pseudomonadati</taxon>
        <taxon>Pseudomonadota</taxon>
        <taxon>Gammaproteobacteria</taxon>
        <taxon>Legionellales</taxon>
        <taxon>Legionellaceae</taxon>
        <taxon>Legionella</taxon>
    </lineage>
</organism>
<keyword evidence="8 10" id="KW-0472">Membrane</keyword>
<feature type="domain" description="Type II secretion system protein GspF" evidence="11">
    <location>
        <begin position="219"/>
        <end position="341"/>
    </location>
</feature>
<evidence type="ECO:0000256" key="2">
    <source>
        <dbReference type="ARBA" id="ARBA00005745"/>
    </source>
</evidence>
<dbReference type="InterPro" id="IPR001992">
    <property type="entry name" value="T2SS_GspF/T4SS_PilC_CS"/>
</dbReference>
<reference evidence="13" key="1">
    <citation type="submission" date="2016-07" db="EMBL/GenBank/DDBJ databases">
        <authorList>
            <person name="Florea S."/>
            <person name="Webb J.S."/>
            <person name="Jaromczyk J."/>
            <person name="Schardl C.L."/>
        </authorList>
    </citation>
    <scope>NUCLEOTIDE SEQUENCE [LARGE SCALE GENOMIC DNA]</scope>
    <source>
        <strain evidence="13">CDC-D5610</strain>
    </source>
</reference>
<feature type="transmembrane region" description="Helical" evidence="10">
    <location>
        <begin position="322"/>
        <end position="343"/>
    </location>
</feature>
<dbReference type="PRINTS" id="PR00812">
    <property type="entry name" value="BCTERIALGSPF"/>
</dbReference>
<dbReference type="Pfam" id="PF00482">
    <property type="entry name" value="T2SSF"/>
    <property type="match status" value="2"/>
</dbReference>
<comment type="subcellular location">
    <subcellularLocation>
        <location evidence="1 9">Cell inner membrane</location>
        <topology evidence="1 9">Multi-pass membrane protein</topology>
    </subcellularLocation>
</comment>
<name>A0A222P1Y9_9GAMM</name>
<keyword evidence="3 9" id="KW-0813">Transport</keyword>
<keyword evidence="6 9" id="KW-0812">Transmembrane</keyword>
<proteinExistence type="inferred from homology"/>
<dbReference type="GO" id="GO:0015628">
    <property type="term" value="P:protein secretion by the type II secretion system"/>
    <property type="evidence" value="ECO:0007669"/>
    <property type="project" value="TreeGrafter"/>
</dbReference>
<dbReference type="OrthoDB" id="9805682at2"/>
<evidence type="ECO:0000256" key="6">
    <source>
        <dbReference type="ARBA" id="ARBA00022692"/>
    </source>
</evidence>
<feature type="domain" description="Type II secretion system protein GspF" evidence="11">
    <location>
        <begin position="15"/>
        <end position="138"/>
    </location>
</feature>
<dbReference type="InterPro" id="IPR042094">
    <property type="entry name" value="T2SS_GspF_sf"/>
</dbReference>
<dbReference type="Proteomes" id="UP000201728">
    <property type="component" value="Chromosome"/>
</dbReference>
<dbReference type="Gene3D" id="1.20.81.30">
    <property type="entry name" value="Type II secretion system (T2SS), domain F"/>
    <property type="match status" value="2"/>
</dbReference>
<evidence type="ECO:0000256" key="9">
    <source>
        <dbReference type="RuleBase" id="RU003923"/>
    </source>
</evidence>
<evidence type="ECO:0000256" key="7">
    <source>
        <dbReference type="ARBA" id="ARBA00022989"/>
    </source>
</evidence>
<dbReference type="PANTHER" id="PTHR30012">
    <property type="entry name" value="GENERAL SECRETION PATHWAY PROTEIN"/>
    <property type="match status" value="1"/>
</dbReference>
<keyword evidence="13" id="KW-1185">Reference proteome</keyword>
<evidence type="ECO:0000256" key="10">
    <source>
        <dbReference type="SAM" id="Phobius"/>
    </source>
</evidence>
<evidence type="ECO:0000313" key="12">
    <source>
        <dbReference type="EMBL" id="ASQ45874.1"/>
    </source>
</evidence>
<evidence type="ECO:0000256" key="3">
    <source>
        <dbReference type="ARBA" id="ARBA00022448"/>
    </source>
</evidence>
<keyword evidence="7 10" id="KW-1133">Transmembrane helix</keyword>
<dbReference type="AlphaFoldDB" id="A0A222P1Y9"/>
<dbReference type="InterPro" id="IPR018076">
    <property type="entry name" value="T2SS_GspF_dom"/>
</dbReference>
<feature type="transmembrane region" description="Helical" evidence="10">
    <location>
        <begin position="164"/>
        <end position="185"/>
    </location>
</feature>
<dbReference type="InterPro" id="IPR003004">
    <property type="entry name" value="GspF/PilC"/>
</dbReference>
<dbReference type="FunFam" id="1.20.81.30:FF:000001">
    <property type="entry name" value="Type II secretion system protein F"/>
    <property type="match status" value="2"/>
</dbReference>
<accession>A0A222P1Y9</accession>
<gene>
    <name evidence="12" type="primary">epsF_2</name>
    <name evidence="12" type="ORF">clem_06595</name>
</gene>
<evidence type="ECO:0000256" key="1">
    <source>
        <dbReference type="ARBA" id="ARBA00004429"/>
    </source>
</evidence>
<evidence type="ECO:0000259" key="11">
    <source>
        <dbReference type="Pfam" id="PF00482"/>
    </source>
</evidence>
<dbReference type="PROSITE" id="PS00874">
    <property type="entry name" value="T2SP_F"/>
    <property type="match status" value="1"/>
</dbReference>
<dbReference type="KEGG" id="lcd:clem_06595"/>
<feature type="transmembrane region" description="Helical" evidence="10">
    <location>
        <begin position="116"/>
        <end position="144"/>
    </location>
</feature>
<keyword evidence="4" id="KW-1003">Cell membrane</keyword>
<evidence type="ECO:0000256" key="4">
    <source>
        <dbReference type="ARBA" id="ARBA00022475"/>
    </source>
</evidence>
<dbReference type="EMBL" id="CP016397">
    <property type="protein sequence ID" value="ASQ45874.1"/>
    <property type="molecule type" value="Genomic_DNA"/>
</dbReference>
<dbReference type="PANTHER" id="PTHR30012:SF7">
    <property type="entry name" value="PROTEIN TRANSPORT PROTEIN HOFC HOMOLOG"/>
    <property type="match status" value="1"/>
</dbReference>
<evidence type="ECO:0000313" key="13">
    <source>
        <dbReference type="Proteomes" id="UP000201728"/>
    </source>
</evidence>